<dbReference type="InterPro" id="IPR011249">
    <property type="entry name" value="Metalloenz_LuxS/M16"/>
</dbReference>
<dbReference type="InterPro" id="IPR001431">
    <property type="entry name" value="Pept_M16_Zn_BS"/>
</dbReference>
<evidence type="ECO:0000256" key="4">
    <source>
        <dbReference type="ARBA" id="ARBA00012449"/>
    </source>
</evidence>
<dbReference type="EC" id="3.4.24.55" evidence="4"/>
<evidence type="ECO:0000259" key="18">
    <source>
        <dbReference type="Pfam" id="PF16187"/>
    </source>
</evidence>
<evidence type="ECO:0000256" key="6">
    <source>
        <dbReference type="ARBA" id="ARBA00022670"/>
    </source>
</evidence>
<sequence>MKLMLTLAIALSSACLLGSCSTHESSSDDKTINLVKSPKDQREYQSFWLDNGLQVVLISDPTSEVAGASLSVGVGSYQNPETIPGLAHYLEHMLFLGTEKYPEANGFQTYVQQNAGFSNAYTATDHTNYFFQIGDGAIDEALDRFSDYFKSPTFDKAYSDKEKHAVDSEWSMGRTQDPRIINRLRGVTANPQHPAARMSVGNLETLEATDVDVYQAMLDFYDRYYSANNMKLVLFGKSSLPELQQRANTYFSSIANKNIELPEIREKGLSKNQMGQHIYYQPQKPMRELVIEFSIKDNSDQWQVKPNRFIANLLSSEEPGTAAQLLRAKGWVDNFTASVSPNYYGNDGIFTVNVSLTEAGVAYEDEIIATVFAYIEKIKQSGVDKTYYREYRAMLEKQFADLQVPQALNQAVQFSSAMFDLPVTNLINAYYVYSAFDPQAINSVLDQLRPQYARIWHIRDNDLADTDIPYYEGGYAVQPFTADELNNWQQIAERSELALPEENDLFSSGEAVIYDNTLTTPTLVSQSPGIEAWLAHSQYHQSEYGYVQVMFNSKLPVSSPENSVMSDLINRVFALKTTALRDKAGRAGIGMGIERPRNNHALTLSGYSEKHPLLYRRILTRWLELEIDQQMFAIALEGFSDWLAGREKDDPNRQAFTELSRLMSLHGWTDQQLKAAAESITAQDLQQYHGRLLRENRVRIYAFGNYNRSKVKALVETTEQLMPEDWQKRDRYLSQYKPVESDTEIAFEGKTQHTDNALLNAYYSPVDELNTGAELLLLNSVFNQAFYNKLRTEEQVGYIVGSNIDRIGNNWGFIVYAQTKNTPLKKLQQRFNGFIENYRSEIGALDESIFDTLRATVVAQINQPPGNFSEEYPRYLNDFYRGNDQFDTRQKLVNAIEATTKDKVVSIYDSLLLGSDAEKVKVQIHGEFFTQPQ</sequence>
<evidence type="ECO:0000256" key="11">
    <source>
        <dbReference type="ARBA" id="ARBA00029597"/>
    </source>
</evidence>
<evidence type="ECO:0000256" key="9">
    <source>
        <dbReference type="ARBA" id="ARBA00022833"/>
    </source>
</evidence>
<evidence type="ECO:0000256" key="8">
    <source>
        <dbReference type="ARBA" id="ARBA00022801"/>
    </source>
</evidence>
<keyword evidence="10" id="KW-0482">Metalloprotease</keyword>
<dbReference type="InterPro" id="IPR011765">
    <property type="entry name" value="Pept_M16_N"/>
</dbReference>
<evidence type="ECO:0000259" key="16">
    <source>
        <dbReference type="Pfam" id="PF00675"/>
    </source>
</evidence>
<keyword evidence="9" id="KW-0862">Zinc</keyword>
<name>A0ABU4RW72_9GAMM</name>
<evidence type="ECO:0000313" key="20">
    <source>
        <dbReference type="EMBL" id="MDX6848899.1"/>
    </source>
</evidence>
<feature type="signal peptide" evidence="15">
    <location>
        <begin position="1"/>
        <end position="24"/>
    </location>
</feature>
<dbReference type="InterPro" id="IPR032632">
    <property type="entry name" value="Peptidase_M16_M"/>
</dbReference>
<feature type="domain" description="Peptidase M16 N-terminal" evidence="16">
    <location>
        <begin position="55"/>
        <end position="180"/>
    </location>
</feature>
<evidence type="ECO:0000259" key="19">
    <source>
        <dbReference type="Pfam" id="PF22456"/>
    </source>
</evidence>
<evidence type="ECO:0000256" key="10">
    <source>
        <dbReference type="ARBA" id="ARBA00023049"/>
    </source>
</evidence>
<gene>
    <name evidence="20" type="ORF">SCD92_05970</name>
</gene>
<keyword evidence="7" id="KW-0479">Metal-binding</keyword>
<evidence type="ECO:0000256" key="15">
    <source>
        <dbReference type="SAM" id="SignalP"/>
    </source>
</evidence>
<dbReference type="RefSeq" id="WP_302723833.1">
    <property type="nucleotide sequence ID" value="NZ_JAULRU010000705.1"/>
</dbReference>
<dbReference type="PROSITE" id="PS00143">
    <property type="entry name" value="INSULINASE"/>
    <property type="match status" value="1"/>
</dbReference>
<evidence type="ECO:0000313" key="21">
    <source>
        <dbReference type="Proteomes" id="UP001273505"/>
    </source>
</evidence>
<feature type="domain" description="Peptidase M16 middle/third" evidence="18">
    <location>
        <begin position="406"/>
        <end position="674"/>
    </location>
</feature>
<dbReference type="Pfam" id="PF22456">
    <property type="entry name" value="PqqF-like_C_4"/>
    <property type="match status" value="1"/>
</dbReference>
<dbReference type="Proteomes" id="UP001273505">
    <property type="component" value="Unassembled WGS sequence"/>
</dbReference>
<keyword evidence="21" id="KW-1185">Reference proteome</keyword>
<evidence type="ECO:0000256" key="3">
    <source>
        <dbReference type="ARBA" id="ARBA00007261"/>
    </source>
</evidence>
<evidence type="ECO:0000256" key="5">
    <source>
        <dbReference type="ARBA" id="ARBA00017565"/>
    </source>
</evidence>
<reference evidence="20 21" key="1">
    <citation type="submission" date="2023-11" db="EMBL/GenBank/DDBJ databases">
        <title>Gilvimarinus fulvus sp. nov., isolated from the surface of Kelp.</title>
        <authorList>
            <person name="Sun Y.Y."/>
            <person name="Gong Y."/>
            <person name="Du Z.J."/>
        </authorList>
    </citation>
    <scope>NUCLEOTIDE SEQUENCE [LARGE SCALE GENOMIC DNA]</scope>
    <source>
        <strain evidence="20 21">SDUM040013</strain>
    </source>
</reference>
<comment type="cofactor">
    <cofactor evidence="1">
        <name>Zn(2+)</name>
        <dbReference type="ChEBI" id="CHEBI:29105"/>
    </cofactor>
</comment>
<feature type="domain" description="Peptidase M16 C-terminal" evidence="17">
    <location>
        <begin position="214"/>
        <end position="394"/>
    </location>
</feature>
<comment type="function">
    <text evidence="2">Endopeptidase that degrades small peptides of less than 7 kDa, such as glucagon and insulin.</text>
</comment>
<organism evidence="20 21">
    <name type="scientific">Gilvimarinus gilvus</name>
    <dbReference type="NCBI Taxonomy" id="3058038"/>
    <lineage>
        <taxon>Bacteria</taxon>
        <taxon>Pseudomonadati</taxon>
        <taxon>Pseudomonadota</taxon>
        <taxon>Gammaproteobacteria</taxon>
        <taxon>Cellvibrionales</taxon>
        <taxon>Cellvibrionaceae</taxon>
        <taxon>Gilvimarinus</taxon>
    </lineage>
</organism>
<dbReference type="InterPro" id="IPR007863">
    <property type="entry name" value="Peptidase_M16_C"/>
</dbReference>
<dbReference type="Pfam" id="PF00675">
    <property type="entry name" value="Peptidase_M16"/>
    <property type="match status" value="1"/>
</dbReference>
<proteinExistence type="inferred from homology"/>
<evidence type="ECO:0000256" key="12">
    <source>
        <dbReference type="ARBA" id="ARBA00031184"/>
    </source>
</evidence>
<feature type="domain" description="Coenzyme PQQ synthesis protein F-like C-terminal lobe" evidence="19">
    <location>
        <begin position="777"/>
        <end position="875"/>
    </location>
</feature>
<dbReference type="EMBL" id="JAXAFO010000007">
    <property type="protein sequence ID" value="MDX6848899.1"/>
    <property type="molecule type" value="Genomic_DNA"/>
</dbReference>
<evidence type="ECO:0000259" key="17">
    <source>
        <dbReference type="Pfam" id="PF05193"/>
    </source>
</evidence>
<dbReference type="Pfam" id="PF05193">
    <property type="entry name" value="Peptidase_M16_C"/>
    <property type="match status" value="1"/>
</dbReference>
<feature type="chain" id="PRO_5046394083" description="Protease 3" evidence="15">
    <location>
        <begin position="25"/>
        <end position="933"/>
    </location>
</feature>
<protein>
    <recommendedName>
        <fullName evidence="5">Protease 3</fullName>
        <ecNumber evidence="4">3.4.24.55</ecNumber>
    </recommendedName>
    <alternativeName>
        <fullName evidence="13">Pitrilysin</fullName>
    </alternativeName>
    <alternativeName>
        <fullName evidence="12">Protease III</fullName>
    </alternativeName>
    <alternativeName>
        <fullName evidence="11">Protease pi</fullName>
    </alternativeName>
</protein>
<keyword evidence="15" id="KW-0732">Signal</keyword>
<evidence type="ECO:0000256" key="1">
    <source>
        <dbReference type="ARBA" id="ARBA00001947"/>
    </source>
</evidence>
<dbReference type="Pfam" id="PF16187">
    <property type="entry name" value="Peptidase_M16_M"/>
    <property type="match status" value="1"/>
</dbReference>
<evidence type="ECO:0000256" key="14">
    <source>
        <dbReference type="RuleBase" id="RU004447"/>
    </source>
</evidence>
<accession>A0ABU4RW72</accession>
<dbReference type="PANTHER" id="PTHR43690">
    <property type="entry name" value="NARDILYSIN"/>
    <property type="match status" value="1"/>
</dbReference>
<dbReference type="PROSITE" id="PS51257">
    <property type="entry name" value="PROKAR_LIPOPROTEIN"/>
    <property type="match status" value="1"/>
</dbReference>
<keyword evidence="6" id="KW-0645">Protease</keyword>
<evidence type="ECO:0000256" key="2">
    <source>
        <dbReference type="ARBA" id="ARBA00002184"/>
    </source>
</evidence>
<dbReference type="SUPFAM" id="SSF63411">
    <property type="entry name" value="LuxS/MPP-like metallohydrolase"/>
    <property type="match status" value="4"/>
</dbReference>
<evidence type="ECO:0000256" key="7">
    <source>
        <dbReference type="ARBA" id="ARBA00022723"/>
    </source>
</evidence>
<dbReference type="InterPro" id="IPR054734">
    <property type="entry name" value="PqqF-like_C_4"/>
</dbReference>
<comment type="caution">
    <text evidence="20">The sequence shown here is derived from an EMBL/GenBank/DDBJ whole genome shotgun (WGS) entry which is preliminary data.</text>
</comment>
<keyword evidence="8" id="KW-0378">Hydrolase</keyword>
<evidence type="ECO:0000256" key="13">
    <source>
        <dbReference type="ARBA" id="ARBA00033450"/>
    </source>
</evidence>
<dbReference type="Gene3D" id="3.30.830.10">
    <property type="entry name" value="Metalloenzyme, LuxS/M16 peptidase-like"/>
    <property type="match status" value="4"/>
</dbReference>
<dbReference type="PANTHER" id="PTHR43690:SF18">
    <property type="entry name" value="INSULIN-DEGRADING ENZYME-RELATED"/>
    <property type="match status" value="1"/>
</dbReference>
<comment type="similarity">
    <text evidence="3 14">Belongs to the peptidase M16 family.</text>
</comment>
<dbReference type="InterPro" id="IPR050626">
    <property type="entry name" value="Peptidase_M16"/>
</dbReference>